<protein>
    <submittedName>
        <fullName evidence="2">Domain of uncharacterized function (DUF3846)</fullName>
    </submittedName>
</protein>
<dbReference type="RefSeq" id="WP_074292810.1">
    <property type="nucleotide sequence ID" value="NZ_FSHJ01000001.1"/>
</dbReference>
<evidence type="ECO:0000313" key="3">
    <source>
        <dbReference type="Proteomes" id="UP000185210"/>
    </source>
</evidence>
<evidence type="ECO:0000259" key="1">
    <source>
        <dbReference type="Pfam" id="PF12957"/>
    </source>
</evidence>
<comment type="caution">
    <text evidence="2">The sequence shown here is derived from an EMBL/GenBank/DDBJ whole genome shotgun (WGS) entry which is preliminary data.</text>
</comment>
<dbReference type="Pfam" id="PF12957">
    <property type="entry name" value="DUF3846"/>
    <property type="match status" value="1"/>
</dbReference>
<dbReference type="EMBL" id="FSHM01000002">
    <property type="protein sequence ID" value="SIA52945.1"/>
    <property type="molecule type" value="Genomic_DNA"/>
</dbReference>
<name>A0AB38CVD4_9MYCO</name>
<dbReference type="InterPro" id="IPR024559">
    <property type="entry name" value="DUF3846"/>
</dbReference>
<reference evidence="2 3" key="1">
    <citation type="submission" date="2016-11" db="EMBL/GenBank/DDBJ databases">
        <authorList>
            <consortium name="Pathogen Informatics"/>
        </authorList>
    </citation>
    <scope>NUCLEOTIDE SEQUENCE [LARGE SCALE GENOMIC DNA]</scope>
    <source>
        <strain evidence="2 3">104</strain>
    </source>
</reference>
<feature type="domain" description="DUF3846" evidence="1">
    <location>
        <begin position="7"/>
        <end position="108"/>
    </location>
</feature>
<organism evidence="2 3">
    <name type="scientific">Mycobacteroides abscessus subsp. abscessus</name>
    <dbReference type="NCBI Taxonomy" id="1185650"/>
    <lineage>
        <taxon>Bacteria</taxon>
        <taxon>Bacillati</taxon>
        <taxon>Actinomycetota</taxon>
        <taxon>Actinomycetes</taxon>
        <taxon>Mycobacteriales</taxon>
        <taxon>Mycobacteriaceae</taxon>
        <taxon>Mycobacteroides</taxon>
        <taxon>Mycobacteroides abscessus</taxon>
    </lineage>
</organism>
<evidence type="ECO:0000313" key="2">
    <source>
        <dbReference type="EMBL" id="SIA52945.1"/>
    </source>
</evidence>
<gene>
    <name evidence="2" type="ORF">SAMEA2070301_01336</name>
</gene>
<dbReference type="Proteomes" id="UP000185210">
    <property type="component" value="Unassembled WGS sequence"/>
</dbReference>
<dbReference type="AlphaFoldDB" id="A0AB38CVD4"/>
<sequence>MAKFTAIIIRAEDQLVEFAEFDNNEVKPMQDAVGGYLQALTVSTPCGEITFWVNEEGKILHLPINDAATNLWWFFAPEFTNRDVLVGDVIITGGADSNGDTLGVPKVLENAFKDAIIGVVIKDKG</sequence>
<proteinExistence type="predicted"/>
<accession>A0AB38CVD4</accession>